<dbReference type="InterPro" id="IPR049732">
    <property type="entry name" value="Smlt3025-like"/>
</dbReference>
<dbReference type="Proteomes" id="UP000318943">
    <property type="component" value="Unassembled WGS sequence"/>
</dbReference>
<organism evidence="2 4">
    <name type="scientific">Cupriavidus campinensis</name>
    <dbReference type="NCBI Taxonomy" id="151783"/>
    <lineage>
        <taxon>Bacteria</taxon>
        <taxon>Pseudomonadati</taxon>
        <taxon>Pseudomonadota</taxon>
        <taxon>Betaproteobacteria</taxon>
        <taxon>Burkholderiales</taxon>
        <taxon>Burkholderiaceae</taxon>
        <taxon>Cupriavidus</taxon>
    </lineage>
</organism>
<dbReference type="AlphaFoldDB" id="A0AAE9I7T5"/>
<evidence type="ECO:0000313" key="4">
    <source>
        <dbReference type="Proteomes" id="UP001056132"/>
    </source>
</evidence>
<dbReference type="CDD" id="cd20897">
    <property type="entry name" value="Smlt3025-like"/>
    <property type="match status" value="1"/>
</dbReference>
<evidence type="ECO:0000313" key="1">
    <source>
        <dbReference type="EMBL" id="TSP09143.1"/>
    </source>
</evidence>
<reference evidence="1 3" key="1">
    <citation type="submission" date="2019-05" db="EMBL/GenBank/DDBJ databases">
        <title>Whole genome sequence analysis of Cupriavidus campinensis S14E4C strain.</title>
        <authorList>
            <person name="Abbaszade G."/>
            <person name="Szabo A."/>
            <person name="Toumi M."/>
            <person name="Toth E."/>
        </authorList>
    </citation>
    <scope>NUCLEOTIDE SEQUENCE [LARGE SCALE GENOMIC DNA]</scope>
    <source>
        <strain evidence="1 3">S14E4C</strain>
    </source>
</reference>
<reference evidence="2" key="3">
    <citation type="submission" date="2022-05" db="EMBL/GenBank/DDBJ databases">
        <authorList>
            <person name="Kunte H.-J."/>
        </authorList>
    </citation>
    <scope>NUCLEOTIDE SEQUENCE</scope>
    <source>
        <strain evidence="2">G5</strain>
    </source>
</reference>
<dbReference type="EMBL" id="VCIZ01000047">
    <property type="protein sequence ID" value="TSP09143.1"/>
    <property type="molecule type" value="Genomic_DNA"/>
</dbReference>
<reference evidence="2" key="2">
    <citation type="journal article" date="2022" name="Microbiol. Resour. Announc.">
        <title>Genome Sequence of Cupriavidus campinensis Strain G5, a Member of a Bacterial Consortium Capable of Polyethylene Degradation.</title>
        <authorList>
            <person name="Schneider B."/>
            <person name="Pfeiffer F."/>
            <person name="Dyall-Smith M."/>
            <person name="Kunte H.J."/>
        </authorList>
    </citation>
    <scope>NUCLEOTIDE SEQUENCE</scope>
    <source>
        <strain evidence="2">G5</strain>
    </source>
</reference>
<dbReference type="KEGG" id="ccam:M5D45_20685"/>
<evidence type="ECO:0000313" key="3">
    <source>
        <dbReference type="Proteomes" id="UP000318943"/>
    </source>
</evidence>
<dbReference type="EMBL" id="CP097331">
    <property type="protein sequence ID" value="URF07612.1"/>
    <property type="molecule type" value="Genomic_DNA"/>
</dbReference>
<proteinExistence type="predicted"/>
<dbReference type="Proteomes" id="UP001056132">
    <property type="component" value="Chromosome 2"/>
</dbReference>
<keyword evidence="3" id="KW-1185">Reference proteome</keyword>
<accession>A0AAE9I7T5</accession>
<evidence type="ECO:0000313" key="2">
    <source>
        <dbReference type="EMBL" id="URF07612.1"/>
    </source>
</evidence>
<sequence length="235" mass="26270">MTLLPCTGLLASAAPTPNGYVGHLGGVPVNIPRAYGRFLEYEGDPNFMEQRKGDTPPRDYHSGIRGFAFEVHFPDMAVLDVRNPDATPKETLSTSRWMRVLVWANSDFRVDSETYMVRMTKEVRMTGPDPYREEPGLVHGLRAFSNIKDDERHLGGSGERRYLEVGKDGKTLTHIACKVSVYASSSCAMTFVLDPAMHAKIRVTFRKGLLEDWRKIKASVSKVMLEFAVANASDK</sequence>
<dbReference type="RefSeq" id="WP_144203687.1">
    <property type="nucleotide sequence ID" value="NZ_CAJPVH010000145.1"/>
</dbReference>
<name>A0AAE9I7T5_9BURK</name>
<gene>
    <name evidence="1" type="ORF">FGG12_29290</name>
    <name evidence="2" type="ORF">M5D45_20685</name>
</gene>
<protein>
    <submittedName>
        <fullName evidence="2">Uncharacterized protein</fullName>
    </submittedName>
</protein>